<gene>
    <name evidence="1" type="ORF">HMPREF9303_2274</name>
</gene>
<reference evidence="1 2" key="1">
    <citation type="submission" date="2011-02" db="EMBL/GenBank/DDBJ databases">
        <authorList>
            <person name="Durkin A.S."/>
            <person name="Madupu R."/>
            <person name="Torralba M."/>
            <person name="Gillis M."/>
            <person name="Methe B."/>
            <person name="Sutton G."/>
            <person name="Nelson K.E."/>
        </authorList>
    </citation>
    <scope>NUCLEOTIDE SEQUENCE [LARGE SCALE GENOMIC DNA]</scope>
    <source>
        <strain evidence="1 2">CRIS 18C-A</strain>
    </source>
</reference>
<accession>F0H3T7</accession>
<protein>
    <submittedName>
        <fullName evidence="1">Uncharacterized protein</fullName>
    </submittedName>
</protein>
<dbReference type="EMBL" id="AEXO01000008">
    <property type="protein sequence ID" value="EGC87479.1"/>
    <property type="molecule type" value="Genomic_DNA"/>
</dbReference>
<evidence type="ECO:0000313" key="1">
    <source>
        <dbReference type="EMBL" id="EGC87479.1"/>
    </source>
</evidence>
<proteinExistence type="predicted"/>
<organism evidence="1 2">
    <name type="scientific">Prevotella denticola CRIS 18C-A</name>
    <dbReference type="NCBI Taxonomy" id="944557"/>
    <lineage>
        <taxon>Bacteria</taxon>
        <taxon>Pseudomonadati</taxon>
        <taxon>Bacteroidota</taxon>
        <taxon>Bacteroidia</taxon>
        <taxon>Bacteroidales</taxon>
        <taxon>Prevotellaceae</taxon>
        <taxon>Prevotella</taxon>
    </lineage>
</organism>
<comment type="caution">
    <text evidence="1">The sequence shown here is derived from an EMBL/GenBank/DDBJ whole genome shotgun (WGS) entry which is preliminary data.</text>
</comment>
<dbReference type="Proteomes" id="UP000003155">
    <property type="component" value="Unassembled WGS sequence"/>
</dbReference>
<dbReference type="AlphaFoldDB" id="F0H3T7"/>
<name>F0H3T7_9BACT</name>
<evidence type="ECO:0000313" key="2">
    <source>
        <dbReference type="Proteomes" id="UP000003155"/>
    </source>
</evidence>
<keyword evidence="2" id="KW-1185">Reference proteome</keyword>
<sequence length="101" mass="11376">MLLYQLRQLYICSQSYYKIVTLANYSPKVSKLCLSAAQSTCTERVVPPRILRMILSRRMLSRLIAAVEKPVSHLPPGRKEEPDGYYATPPPVSCINAIHVA</sequence>